<sequence>MIQSRSTPSLAPEAWTEVAEYVERYEQAAGDGGVVALARFLPAAGHPLRCRVAVELVRVDLERRWEQGRPRPLADYRDETPELFDDPALLSEAAYEEFRLRRQAGEQVSRDEYADRFGTPTDAWPRVEAPSLTGEVGRRADGVTLPAVGDSLAGFRLLRELGRGAFATVFLAEQNDLAHRPVALKVSRRRSVEPEHLARLQHTGIVPIYSVHESGGLTAVCMPYRGDRTLADVLRGEAPDVALRSTVARRHEKTIRAARKAAPHGSPQPALVTQQQSSEHRRLVIDDAVQLVRDLALALAHAHQRGIVHRDLKPANVLIGDDGRPLLLDFNLSDDATALDKESLTVGGTVPYMAPEHLLAVQTGGPIGEACDLYSLGVILFETLTGRRPFADLDRTGDDAFVEAQTQRSVPPPPASSLEPTVPASLDALVAKCLAPKPSDRYASADDLAEDLDRHLDSLPLRHASNPSWRERCQKWRRRHPRIASGGAVAAMSAALLAAVALLWVSRTDYLKTLEANAHFASFQERLTPARLSLSVPNTDLELLRDGVTQGEAALDEYVSEPNWLQSNEVRRLTPEHRRRLYGDLAELAYYVARGELLLSRGVEPNRAGLERALAANDLATGILGADAAAARVQREAIASLMADDLPAAPAFGVSHASHIESYLDAQQQLESGAYRAASASLSAVLTQTPTDPVAWLLTGNALAALGEFADAEAAFTLSHSLQPRSYIASYNRALCRSQRGRHAEAIADLDAVLELRPSLVCAMLNRGLARQALGQPDKALHDFDAAIATGNAPPRAYLLRSRLRRGAGDLDGAKRDLQAALALVPVDEAGWVARGIARLADDPRAALADFQTALRLYRGSRDALKNIVYVSADRLDLQDDAMRALDALTAANPGDASAFAGRAVLKARQGLRDESLKDVKLALAKSDSPLIRLQCACALSLTAATTNADSDCGLRLLSQALDQDPRLFARAAVDPDLKTLRSTDKFRRLADAYRDLATAKREILGGPGAN</sequence>
<dbReference type="PANTHER" id="PTHR43671">
    <property type="entry name" value="SERINE/THREONINE-PROTEIN KINASE NEK"/>
    <property type="match status" value="1"/>
</dbReference>
<dbReference type="SUPFAM" id="SSF56112">
    <property type="entry name" value="Protein kinase-like (PK-like)"/>
    <property type="match status" value="1"/>
</dbReference>
<dbReference type="SMART" id="SM00220">
    <property type="entry name" value="S_TKc"/>
    <property type="match status" value="1"/>
</dbReference>
<keyword evidence="9" id="KW-1133">Transmembrane helix</keyword>
<dbReference type="EMBL" id="SJPO01000007">
    <property type="protein sequence ID" value="TWT75537.1"/>
    <property type="molecule type" value="Genomic_DNA"/>
</dbReference>
<keyword evidence="4 7" id="KW-0547">Nucleotide-binding</keyword>
<evidence type="ECO:0000256" key="8">
    <source>
        <dbReference type="SAM" id="MobiDB-lite"/>
    </source>
</evidence>
<reference evidence="11 12" key="1">
    <citation type="submission" date="2019-02" db="EMBL/GenBank/DDBJ databases">
        <title>Deep-cultivation of Planctomycetes and their phenomic and genomic characterization uncovers novel biology.</title>
        <authorList>
            <person name="Wiegand S."/>
            <person name="Jogler M."/>
            <person name="Boedeker C."/>
            <person name="Pinto D."/>
            <person name="Vollmers J."/>
            <person name="Rivas-Marin E."/>
            <person name="Kohn T."/>
            <person name="Peeters S.H."/>
            <person name="Heuer A."/>
            <person name="Rast P."/>
            <person name="Oberbeckmann S."/>
            <person name="Bunk B."/>
            <person name="Jeske O."/>
            <person name="Meyerdierks A."/>
            <person name="Storesund J.E."/>
            <person name="Kallscheuer N."/>
            <person name="Luecker S."/>
            <person name="Lage O.M."/>
            <person name="Pohl T."/>
            <person name="Merkel B.J."/>
            <person name="Hornburger P."/>
            <person name="Mueller R.-W."/>
            <person name="Bruemmer F."/>
            <person name="Labrenz M."/>
            <person name="Spormann A.M."/>
            <person name="Op Den Camp H."/>
            <person name="Overmann J."/>
            <person name="Amann R."/>
            <person name="Jetten M.S.M."/>
            <person name="Mascher T."/>
            <person name="Medema M.H."/>
            <person name="Devos D.P."/>
            <person name="Kaster A.-K."/>
            <person name="Ovreas L."/>
            <person name="Rohde M."/>
            <person name="Galperin M.Y."/>
            <person name="Jogler C."/>
        </authorList>
    </citation>
    <scope>NUCLEOTIDE SEQUENCE [LARGE SCALE GENOMIC DNA]</scope>
    <source>
        <strain evidence="11 12">Pla123a</strain>
    </source>
</reference>
<dbReference type="Pfam" id="PF13432">
    <property type="entry name" value="TPR_16"/>
    <property type="match status" value="3"/>
</dbReference>
<name>A0A5C5YL09_9BACT</name>
<evidence type="ECO:0000256" key="2">
    <source>
        <dbReference type="ARBA" id="ARBA00012513"/>
    </source>
</evidence>
<dbReference type="CDD" id="cd14014">
    <property type="entry name" value="STKc_PknB_like"/>
    <property type="match status" value="1"/>
</dbReference>
<dbReference type="Pfam" id="PF00069">
    <property type="entry name" value="Pkinase"/>
    <property type="match status" value="1"/>
</dbReference>
<feature type="transmembrane region" description="Helical" evidence="9">
    <location>
        <begin position="483"/>
        <end position="505"/>
    </location>
</feature>
<evidence type="ECO:0000313" key="12">
    <source>
        <dbReference type="Proteomes" id="UP000318478"/>
    </source>
</evidence>
<dbReference type="InterPro" id="IPR011009">
    <property type="entry name" value="Kinase-like_dom_sf"/>
</dbReference>
<dbReference type="GO" id="GO:0004674">
    <property type="term" value="F:protein serine/threonine kinase activity"/>
    <property type="evidence" value="ECO:0007669"/>
    <property type="project" value="UniProtKB-EC"/>
</dbReference>
<accession>A0A5C5YL09</accession>
<dbReference type="PROSITE" id="PS00107">
    <property type="entry name" value="PROTEIN_KINASE_ATP"/>
    <property type="match status" value="1"/>
</dbReference>
<dbReference type="InterPro" id="IPR011990">
    <property type="entry name" value="TPR-like_helical_dom_sf"/>
</dbReference>
<evidence type="ECO:0000256" key="3">
    <source>
        <dbReference type="ARBA" id="ARBA00022679"/>
    </source>
</evidence>
<dbReference type="PANTHER" id="PTHR43671:SF13">
    <property type="entry name" value="SERINE_THREONINE-PROTEIN KINASE NEK2"/>
    <property type="match status" value="1"/>
</dbReference>
<dbReference type="InterPro" id="IPR000719">
    <property type="entry name" value="Prot_kinase_dom"/>
</dbReference>
<evidence type="ECO:0000256" key="1">
    <source>
        <dbReference type="ARBA" id="ARBA00010886"/>
    </source>
</evidence>
<dbReference type="Proteomes" id="UP000318478">
    <property type="component" value="Unassembled WGS sequence"/>
</dbReference>
<dbReference type="InterPro" id="IPR019734">
    <property type="entry name" value="TPR_rpt"/>
</dbReference>
<gene>
    <name evidence="11" type="primary">prkC_9</name>
    <name evidence="11" type="ORF">Pla123a_30470</name>
</gene>
<dbReference type="RefSeq" id="WP_197527989.1">
    <property type="nucleotide sequence ID" value="NZ_SJPO01000007.1"/>
</dbReference>
<dbReference type="PROSITE" id="PS50011">
    <property type="entry name" value="PROTEIN_KINASE_DOM"/>
    <property type="match status" value="1"/>
</dbReference>
<organism evidence="11 12">
    <name type="scientific">Posidoniimonas polymericola</name>
    <dbReference type="NCBI Taxonomy" id="2528002"/>
    <lineage>
        <taxon>Bacteria</taxon>
        <taxon>Pseudomonadati</taxon>
        <taxon>Planctomycetota</taxon>
        <taxon>Planctomycetia</taxon>
        <taxon>Pirellulales</taxon>
        <taxon>Lacipirellulaceae</taxon>
        <taxon>Posidoniimonas</taxon>
    </lineage>
</organism>
<keyword evidence="12" id="KW-1185">Reference proteome</keyword>
<dbReference type="SUPFAM" id="SSF48452">
    <property type="entry name" value="TPR-like"/>
    <property type="match status" value="1"/>
</dbReference>
<evidence type="ECO:0000256" key="9">
    <source>
        <dbReference type="SAM" id="Phobius"/>
    </source>
</evidence>
<dbReference type="Gene3D" id="1.25.40.10">
    <property type="entry name" value="Tetratricopeptide repeat domain"/>
    <property type="match status" value="2"/>
</dbReference>
<comment type="caution">
    <text evidence="11">The sequence shown here is derived from an EMBL/GenBank/DDBJ whole genome shotgun (WGS) entry which is preliminary data.</text>
</comment>
<keyword evidence="5 11" id="KW-0418">Kinase</keyword>
<dbReference type="EC" id="2.7.11.1" evidence="2"/>
<dbReference type="AlphaFoldDB" id="A0A5C5YL09"/>
<evidence type="ECO:0000256" key="5">
    <source>
        <dbReference type="ARBA" id="ARBA00022777"/>
    </source>
</evidence>
<dbReference type="InterPro" id="IPR017441">
    <property type="entry name" value="Protein_kinase_ATP_BS"/>
</dbReference>
<comment type="similarity">
    <text evidence="1">Belongs to the protein kinase superfamily. NEK Ser/Thr protein kinase family. NIMA subfamily.</text>
</comment>
<evidence type="ECO:0000256" key="7">
    <source>
        <dbReference type="PROSITE-ProRule" id="PRU10141"/>
    </source>
</evidence>
<feature type="region of interest" description="Disordered" evidence="8">
    <location>
        <begin position="258"/>
        <end position="277"/>
    </location>
</feature>
<feature type="binding site" evidence="7">
    <location>
        <position position="185"/>
    </location>
    <ligand>
        <name>ATP</name>
        <dbReference type="ChEBI" id="CHEBI:30616"/>
    </ligand>
</feature>
<dbReference type="InterPro" id="IPR008271">
    <property type="entry name" value="Ser/Thr_kinase_AS"/>
</dbReference>
<keyword evidence="6 7" id="KW-0067">ATP-binding</keyword>
<evidence type="ECO:0000256" key="6">
    <source>
        <dbReference type="ARBA" id="ARBA00022840"/>
    </source>
</evidence>
<dbReference type="GO" id="GO:0005524">
    <property type="term" value="F:ATP binding"/>
    <property type="evidence" value="ECO:0007669"/>
    <property type="project" value="UniProtKB-UniRule"/>
</dbReference>
<protein>
    <recommendedName>
        <fullName evidence="2">non-specific serine/threonine protein kinase</fullName>
        <ecNumber evidence="2">2.7.11.1</ecNumber>
    </recommendedName>
</protein>
<dbReference type="PROSITE" id="PS00108">
    <property type="entry name" value="PROTEIN_KINASE_ST"/>
    <property type="match status" value="1"/>
</dbReference>
<proteinExistence type="inferred from homology"/>
<dbReference type="SMART" id="SM00028">
    <property type="entry name" value="TPR"/>
    <property type="match status" value="6"/>
</dbReference>
<evidence type="ECO:0000259" key="10">
    <source>
        <dbReference type="PROSITE" id="PS50011"/>
    </source>
</evidence>
<dbReference type="Gene3D" id="1.10.510.10">
    <property type="entry name" value="Transferase(Phosphotransferase) domain 1"/>
    <property type="match status" value="2"/>
</dbReference>
<keyword evidence="3 11" id="KW-0808">Transferase</keyword>
<evidence type="ECO:0000313" key="11">
    <source>
        <dbReference type="EMBL" id="TWT75537.1"/>
    </source>
</evidence>
<keyword evidence="9" id="KW-0812">Transmembrane</keyword>
<feature type="domain" description="Protein kinase" evidence="10">
    <location>
        <begin position="155"/>
        <end position="456"/>
    </location>
</feature>
<evidence type="ECO:0000256" key="4">
    <source>
        <dbReference type="ARBA" id="ARBA00022741"/>
    </source>
</evidence>
<keyword evidence="9" id="KW-0472">Membrane</keyword>
<dbReference type="InterPro" id="IPR050660">
    <property type="entry name" value="NEK_Ser/Thr_kinase"/>
</dbReference>